<evidence type="ECO:0000313" key="1">
    <source>
        <dbReference type="EMBL" id="SQD80390.1"/>
    </source>
</evidence>
<protein>
    <submittedName>
        <fullName evidence="1">Uncharacterized protein</fullName>
    </submittedName>
</protein>
<reference evidence="2" key="1">
    <citation type="submission" date="2018-05" db="EMBL/GenBank/DDBJ databases">
        <authorList>
            <person name="Cea G.-C."/>
            <person name="William W."/>
        </authorList>
    </citation>
    <scope>NUCLEOTIDE SEQUENCE [LARGE SCALE GENOMIC DNA]</scope>
    <source>
        <strain evidence="2">DB21MT 5</strain>
    </source>
</reference>
<dbReference type="AlphaFoldDB" id="A0A330LU46"/>
<dbReference type="RefSeq" id="WP_232011674.1">
    <property type="nucleotide sequence ID" value="NZ_LS483250.1"/>
</dbReference>
<sequence>MASGSIQIIPGFTIGGGAQVLLHADATMNLESELDGTASGNESVGVTAEPVITPIAGITLDFGRMLYGSDKRCA</sequence>
<gene>
    <name evidence="1" type="ORF">MORIYA_3938</name>
</gene>
<organism evidence="1 2">
    <name type="scientific">Moritella yayanosii</name>
    <dbReference type="NCBI Taxonomy" id="69539"/>
    <lineage>
        <taxon>Bacteria</taxon>
        <taxon>Pseudomonadati</taxon>
        <taxon>Pseudomonadota</taxon>
        <taxon>Gammaproteobacteria</taxon>
        <taxon>Alteromonadales</taxon>
        <taxon>Moritellaceae</taxon>
        <taxon>Moritella</taxon>
    </lineage>
</organism>
<keyword evidence="2" id="KW-1185">Reference proteome</keyword>
<dbReference type="Proteomes" id="UP000250163">
    <property type="component" value="Chromosome MORIYA"/>
</dbReference>
<dbReference type="EMBL" id="LS483250">
    <property type="protein sequence ID" value="SQD80390.1"/>
    <property type="molecule type" value="Genomic_DNA"/>
</dbReference>
<evidence type="ECO:0000313" key="2">
    <source>
        <dbReference type="Proteomes" id="UP000250163"/>
    </source>
</evidence>
<accession>A0A330LU46</accession>
<name>A0A330LU46_9GAMM</name>
<dbReference type="KEGG" id="mya:MORIYA_3938"/>
<proteinExistence type="predicted"/>